<reference evidence="2" key="1">
    <citation type="submission" date="2015-07" db="EMBL/GenBank/DDBJ databases">
        <title>Transcriptome Assembly of Anthurium amnicola.</title>
        <authorList>
            <person name="Suzuki J."/>
        </authorList>
    </citation>
    <scope>NUCLEOTIDE SEQUENCE</scope>
</reference>
<dbReference type="PANTHER" id="PTHR47067">
    <property type="entry name" value="TPX2 (TARGETING PROTEIN FOR XKLP2) PROTEIN FAMILY-RELATED"/>
    <property type="match status" value="1"/>
</dbReference>
<feature type="region of interest" description="Disordered" evidence="1">
    <location>
        <begin position="617"/>
        <end position="647"/>
    </location>
</feature>
<feature type="compositionally biased region" description="Polar residues" evidence="1">
    <location>
        <begin position="539"/>
        <end position="549"/>
    </location>
</feature>
<feature type="compositionally biased region" description="Basic and acidic residues" evidence="1">
    <location>
        <begin position="527"/>
        <end position="537"/>
    </location>
</feature>
<accession>A0A1D1YM71</accession>
<feature type="compositionally biased region" description="Polar residues" evidence="1">
    <location>
        <begin position="423"/>
        <end position="434"/>
    </location>
</feature>
<dbReference type="InterPro" id="IPR044216">
    <property type="entry name" value="WDL7"/>
</dbReference>
<feature type="region of interest" description="Disordered" evidence="1">
    <location>
        <begin position="370"/>
        <end position="436"/>
    </location>
</feature>
<sequence>MATDLDQPYHGWRHDERLGQEDSQDDAIAQMLDHGSVSFGRYTVESLAWEKRSVFIHNRCQEELEKLKAPGLVAQKKAYFEAYYKRIRALKAVQANEQTELVLDSGGDGNVSCQNGDSADEIFIQHEILGNEAPNSATACLEEHVAELALETESAGGFCCRHSDSKSTVSGPNFSTGSIEGDINSMDAYLSNGTVQEPARACTNSSTRSFKEIDMDKNSIDSLQCSHLDPESSISFDDSQRTDIEDTELKKGRSNAPQMGHVSKNSTLLDSPRRMGEIGLPKSLGSDGDKWSVKHTLDVQYSVDGRTRVGHNSLDSLVLKPSISELSSVDSHIFDKAKVLIKKPMGHSSTARIKESVSSVMKKMEYRMKSEDFKASQRPKHSLQKTIPLEEKNASLSKAPSSRLPSKNRAASNSSYRPHKVHSSLTAGKEGNNTRLRKAPCIRLPCENRTVSVSSNRSPKEPASNVKLSCPFPSVARRATTPGALRKSGPKNSHSKSLTGSIHALQQLSLQSTSVKRRAANGVKTAAFEKKSHHGETLKTASSLNSHSIASRARDRLVQRPETRSINHPAVSKYNLVRKTVYEIKGEGPREGKTNARPRLLDGISKLSAASLSGKNKPILGKLQVSSQSVGPLLDGKKSRQEVKPWR</sequence>
<evidence type="ECO:0000313" key="2">
    <source>
        <dbReference type="EMBL" id="JAT55726.1"/>
    </source>
</evidence>
<evidence type="ECO:0000256" key="1">
    <source>
        <dbReference type="SAM" id="MobiDB-lite"/>
    </source>
</evidence>
<proteinExistence type="predicted"/>
<name>A0A1D1YM71_9ARAE</name>
<gene>
    <name evidence="2" type="primary">HBB_3</name>
    <name evidence="3" type="synonym">HBB_2</name>
    <name evidence="3" type="ORF">g.116968</name>
    <name evidence="2" type="ORF">g.116971</name>
</gene>
<dbReference type="AlphaFoldDB" id="A0A1D1YM71"/>
<protein>
    <submittedName>
        <fullName evidence="2">Hemoglobin subunit beta</fullName>
    </submittedName>
</protein>
<feature type="region of interest" description="Disordered" evidence="1">
    <location>
        <begin position="526"/>
        <end position="558"/>
    </location>
</feature>
<organism evidence="2">
    <name type="scientific">Anthurium amnicola</name>
    <dbReference type="NCBI Taxonomy" id="1678845"/>
    <lineage>
        <taxon>Eukaryota</taxon>
        <taxon>Viridiplantae</taxon>
        <taxon>Streptophyta</taxon>
        <taxon>Embryophyta</taxon>
        <taxon>Tracheophyta</taxon>
        <taxon>Spermatophyta</taxon>
        <taxon>Magnoliopsida</taxon>
        <taxon>Liliopsida</taxon>
        <taxon>Araceae</taxon>
        <taxon>Pothoideae</taxon>
        <taxon>Potheae</taxon>
        <taxon>Anthurium</taxon>
    </lineage>
</organism>
<feature type="compositionally biased region" description="Basic and acidic residues" evidence="1">
    <location>
        <begin position="635"/>
        <end position="647"/>
    </location>
</feature>
<dbReference type="PANTHER" id="PTHR47067:SF4">
    <property type="entry name" value="PROTEIN WVD2-LIKE 7 ISOFORM X1"/>
    <property type="match status" value="1"/>
</dbReference>
<feature type="region of interest" description="Disordered" evidence="1">
    <location>
        <begin position="250"/>
        <end position="274"/>
    </location>
</feature>
<dbReference type="EMBL" id="GDJX01012210">
    <property type="protein sequence ID" value="JAT55726.1"/>
    <property type="molecule type" value="Transcribed_RNA"/>
</dbReference>
<feature type="compositionally biased region" description="Polar residues" evidence="1">
    <location>
        <begin position="394"/>
        <end position="416"/>
    </location>
</feature>
<evidence type="ECO:0000313" key="3">
    <source>
        <dbReference type="EMBL" id="JAT56979.1"/>
    </source>
</evidence>
<feature type="region of interest" description="Disordered" evidence="1">
    <location>
        <begin position="450"/>
        <end position="469"/>
    </location>
</feature>
<dbReference type="EMBL" id="GDJX01010957">
    <property type="protein sequence ID" value="JAT56979.1"/>
    <property type="molecule type" value="Transcribed_RNA"/>
</dbReference>